<evidence type="ECO:0000313" key="2">
    <source>
        <dbReference type="EMBL" id="CUG89103.1"/>
    </source>
</evidence>
<gene>
    <name evidence="2" type="ORF">BSAL_19300</name>
</gene>
<protein>
    <submittedName>
        <fullName evidence="2">Uncharacterized protein</fullName>
    </submittedName>
</protein>
<organism evidence="2 3">
    <name type="scientific">Bodo saltans</name>
    <name type="common">Flagellated protozoan</name>
    <dbReference type="NCBI Taxonomy" id="75058"/>
    <lineage>
        <taxon>Eukaryota</taxon>
        <taxon>Discoba</taxon>
        <taxon>Euglenozoa</taxon>
        <taxon>Kinetoplastea</taxon>
        <taxon>Metakinetoplastina</taxon>
        <taxon>Eubodonida</taxon>
        <taxon>Bodonidae</taxon>
        <taxon>Bodo</taxon>
    </lineage>
</organism>
<feature type="region of interest" description="Disordered" evidence="1">
    <location>
        <begin position="1"/>
        <end position="32"/>
    </location>
</feature>
<proteinExistence type="predicted"/>
<evidence type="ECO:0000313" key="3">
    <source>
        <dbReference type="Proteomes" id="UP000051952"/>
    </source>
</evidence>
<dbReference type="VEuPathDB" id="TriTrypDB:BSAL_19300"/>
<name>A0A0S4JF62_BODSA</name>
<dbReference type="EMBL" id="CYKH01001705">
    <property type="protein sequence ID" value="CUG89103.1"/>
    <property type="molecule type" value="Genomic_DNA"/>
</dbReference>
<evidence type="ECO:0000256" key="1">
    <source>
        <dbReference type="SAM" id="MobiDB-lite"/>
    </source>
</evidence>
<dbReference type="Proteomes" id="UP000051952">
    <property type="component" value="Unassembled WGS sequence"/>
</dbReference>
<sequence length="55" mass="5901">MPIFGDESCAIVPVSPTESGDVIDDDDGDADHPVPQLLTPTAQLEVIVKYPTFFP</sequence>
<dbReference type="AlphaFoldDB" id="A0A0S4JF62"/>
<reference evidence="3" key="1">
    <citation type="submission" date="2015-09" db="EMBL/GenBank/DDBJ databases">
        <authorList>
            <consortium name="Pathogen Informatics"/>
        </authorList>
    </citation>
    <scope>NUCLEOTIDE SEQUENCE [LARGE SCALE GENOMIC DNA]</scope>
    <source>
        <strain evidence="3">Lake Konstanz</strain>
    </source>
</reference>
<accession>A0A0S4JF62</accession>
<keyword evidence="3" id="KW-1185">Reference proteome</keyword>